<evidence type="ECO:0000256" key="7">
    <source>
        <dbReference type="SAM" id="MobiDB-lite"/>
    </source>
</evidence>
<dbReference type="AlphaFoldDB" id="A0A917KJV9"/>
<dbReference type="Proteomes" id="UP000661507">
    <property type="component" value="Unassembled WGS sequence"/>
</dbReference>
<dbReference type="RefSeq" id="WP_188967475.1">
    <property type="nucleotide sequence ID" value="NZ_BMKW01000006.1"/>
</dbReference>
<evidence type="ECO:0000313" key="13">
    <source>
        <dbReference type="Proteomes" id="UP000661507"/>
    </source>
</evidence>
<evidence type="ECO:0000256" key="5">
    <source>
        <dbReference type="ARBA" id="ARBA00023136"/>
    </source>
</evidence>
<dbReference type="InterPro" id="IPR058634">
    <property type="entry name" value="AaeA-lik-b-barrel"/>
</dbReference>
<dbReference type="InterPro" id="IPR006143">
    <property type="entry name" value="RND_pump_MFP"/>
</dbReference>
<comment type="caution">
    <text evidence="12">The sequence shown here is derived from an EMBL/GenBank/DDBJ whole genome shotgun (WGS) entry which is preliminary data.</text>
</comment>
<feature type="domain" description="Multidrug resistance protein MdtA-like alpha-helical hairpin" evidence="9">
    <location>
        <begin position="116"/>
        <end position="180"/>
    </location>
</feature>
<evidence type="ECO:0000256" key="1">
    <source>
        <dbReference type="ARBA" id="ARBA00004167"/>
    </source>
</evidence>
<evidence type="ECO:0000256" key="2">
    <source>
        <dbReference type="ARBA" id="ARBA00009477"/>
    </source>
</evidence>
<evidence type="ECO:0000256" key="3">
    <source>
        <dbReference type="ARBA" id="ARBA00022692"/>
    </source>
</evidence>
<comment type="similarity">
    <text evidence="2">Belongs to the membrane fusion protein (MFP) (TC 8.A.1) family.</text>
</comment>
<evidence type="ECO:0000259" key="11">
    <source>
        <dbReference type="Pfam" id="PF25963"/>
    </source>
</evidence>
<dbReference type="Gene3D" id="2.40.30.170">
    <property type="match status" value="1"/>
</dbReference>
<dbReference type="NCBIfam" id="TIGR01730">
    <property type="entry name" value="RND_mfp"/>
    <property type="match status" value="1"/>
</dbReference>
<feature type="domain" description="p-hydroxybenzoic acid efflux pump subunit AaeA-like beta-barrel" evidence="11">
    <location>
        <begin position="216"/>
        <end position="312"/>
    </location>
</feature>
<dbReference type="Pfam" id="PF25876">
    <property type="entry name" value="HH_MFP_RND"/>
    <property type="match status" value="1"/>
</dbReference>
<reference evidence="12" key="2">
    <citation type="submission" date="2020-09" db="EMBL/GenBank/DDBJ databases">
        <authorList>
            <person name="Sun Q."/>
            <person name="Zhou Y."/>
        </authorList>
    </citation>
    <scope>NUCLEOTIDE SEQUENCE</scope>
    <source>
        <strain evidence="12">CGMCC 1.3617</strain>
    </source>
</reference>
<keyword evidence="3 8" id="KW-0812">Transmembrane</keyword>
<dbReference type="InterPro" id="IPR050393">
    <property type="entry name" value="MFP_Efflux_Pump"/>
</dbReference>
<feature type="transmembrane region" description="Helical" evidence="8">
    <location>
        <begin position="37"/>
        <end position="55"/>
    </location>
</feature>
<evidence type="ECO:0000259" key="10">
    <source>
        <dbReference type="Pfam" id="PF25917"/>
    </source>
</evidence>
<comment type="subcellular location">
    <subcellularLocation>
        <location evidence="1">Membrane</location>
        <topology evidence="1">Single-pass membrane protein</topology>
    </subcellularLocation>
</comment>
<dbReference type="InterPro" id="IPR058625">
    <property type="entry name" value="MdtA-like_BSH"/>
</dbReference>
<evidence type="ECO:0000256" key="8">
    <source>
        <dbReference type="SAM" id="Phobius"/>
    </source>
</evidence>
<dbReference type="SUPFAM" id="SSF111369">
    <property type="entry name" value="HlyD-like secretion proteins"/>
    <property type="match status" value="1"/>
</dbReference>
<dbReference type="InterPro" id="IPR058624">
    <property type="entry name" value="MdtA-like_HH"/>
</dbReference>
<sequence>MSASDANGRHDAAESARSVPIGPPGDGTSRAGTARRVATTALAVLLAALAAWFAWQAYMASPWTRDGVVRAYVVTIAPEVAGRIVALPIADNQFVRRGELLLRIDPTNYRIAVSLAEAALLQAQANADNAVHESQRRQRLTDIAVSAEEQQTFATRAAMARAQVQQAQANLDQARANLERTEIRAPVDGWVTNLSARLGDYATVGALRISLVDAASFWVDGYFEETALASVREGDAATIKLMSHGEVLRGHVDSIARGIAVANAQPTQQGLATVNPIFTWVRLAQRIPVRIHIDQVPEATRLAAGMTATVQLTPRHP</sequence>
<dbReference type="EMBL" id="BMKW01000006">
    <property type="protein sequence ID" value="GGJ17387.1"/>
    <property type="molecule type" value="Genomic_DNA"/>
</dbReference>
<evidence type="ECO:0000313" key="12">
    <source>
        <dbReference type="EMBL" id="GGJ17387.1"/>
    </source>
</evidence>
<evidence type="ECO:0000259" key="9">
    <source>
        <dbReference type="Pfam" id="PF25876"/>
    </source>
</evidence>
<dbReference type="GO" id="GO:0016020">
    <property type="term" value="C:membrane"/>
    <property type="evidence" value="ECO:0007669"/>
    <property type="project" value="InterPro"/>
</dbReference>
<keyword evidence="5 8" id="KW-0472">Membrane</keyword>
<dbReference type="GO" id="GO:0022857">
    <property type="term" value="F:transmembrane transporter activity"/>
    <property type="evidence" value="ECO:0007669"/>
    <property type="project" value="InterPro"/>
</dbReference>
<reference evidence="12" key="1">
    <citation type="journal article" date="2014" name="Int. J. Syst. Evol. Microbiol.">
        <title>Complete genome sequence of Corynebacterium casei LMG S-19264T (=DSM 44701T), isolated from a smear-ripened cheese.</title>
        <authorList>
            <consortium name="US DOE Joint Genome Institute (JGI-PGF)"/>
            <person name="Walter F."/>
            <person name="Albersmeier A."/>
            <person name="Kalinowski J."/>
            <person name="Ruckert C."/>
        </authorList>
    </citation>
    <scope>NUCLEOTIDE SEQUENCE</scope>
    <source>
        <strain evidence="12">CGMCC 1.3617</strain>
    </source>
</reference>
<gene>
    <name evidence="12" type="ORF">GCM10011320_25920</name>
</gene>
<feature type="region of interest" description="Disordered" evidence="7">
    <location>
        <begin position="1"/>
        <end position="32"/>
    </location>
</feature>
<evidence type="ECO:0000256" key="4">
    <source>
        <dbReference type="ARBA" id="ARBA00022989"/>
    </source>
</evidence>
<protein>
    <recommendedName>
        <fullName evidence="14">HlyD family secretion protein</fullName>
    </recommendedName>
</protein>
<evidence type="ECO:0000256" key="6">
    <source>
        <dbReference type="SAM" id="Coils"/>
    </source>
</evidence>
<organism evidence="12 13">
    <name type="scientific">Neoroseomonas lacus</name>
    <dbReference type="NCBI Taxonomy" id="287609"/>
    <lineage>
        <taxon>Bacteria</taxon>
        <taxon>Pseudomonadati</taxon>
        <taxon>Pseudomonadota</taxon>
        <taxon>Alphaproteobacteria</taxon>
        <taxon>Acetobacterales</taxon>
        <taxon>Acetobacteraceae</taxon>
        <taxon>Neoroseomonas</taxon>
    </lineage>
</organism>
<proteinExistence type="inferred from homology"/>
<keyword evidence="4 8" id="KW-1133">Transmembrane helix</keyword>
<name>A0A917KJV9_9PROT</name>
<dbReference type="Gene3D" id="2.40.50.100">
    <property type="match status" value="1"/>
</dbReference>
<accession>A0A917KJV9</accession>
<dbReference type="PANTHER" id="PTHR30367">
    <property type="entry name" value="P-HYDROXYBENZOIC ACID EFFLUX PUMP SUBUNIT AAEA-RELATED"/>
    <property type="match status" value="1"/>
</dbReference>
<keyword evidence="13" id="KW-1185">Reference proteome</keyword>
<keyword evidence="6" id="KW-0175">Coiled coil</keyword>
<feature type="coiled-coil region" evidence="6">
    <location>
        <begin position="157"/>
        <end position="184"/>
    </location>
</feature>
<feature type="domain" description="Multidrug resistance protein MdtA-like barrel-sandwich hybrid" evidence="10">
    <location>
        <begin position="73"/>
        <end position="206"/>
    </location>
</feature>
<evidence type="ECO:0008006" key="14">
    <source>
        <dbReference type="Google" id="ProtNLM"/>
    </source>
</evidence>
<dbReference type="PANTHER" id="PTHR30367:SF1">
    <property type="entry name" value="MULTIDRUG RESISTANCE PROTEIN MDTN"/>
    <property type="match status" value="1"/>
</dbReference>
<dbReference type="Pfam" id="PF25917">
    <property type="entry name" value="BSH_RND"/>
    <property type="match status" value="1"/>
</dbReference>
<dbReference type="Pfam" id="PF25963">
    <property type="entry name" value="Beta-barrel_AAEA"/>
    <property type="match status" value="1"/>
</dbReference>